<accession>A0AAD9QXP6</accession>
<feature type="domain" description="Endoplasmic reticulum vesicle transporter N-terminal" evidence="8">
    <location>
        <begin position="17"/>
        <end position="57"/>
    </location>
</feature>
<comment type="subcellular location">
    <subcellularLocation>
        <location evidence="1">Endoplasmic reticulum-Golgi intermediate compartment membrane</location>
        <topology evidence="1">Multi-pass membrane protein</topology>
    </subcellularLocation>
</comment>
<dbReference type="InterPro" id="IPR039542">
    <property type="entry name" value="Erv_N"/>
</dbReference>
<dbReference type="GO" id="GO:0033116">
    <property type="term" value="C:endoplasmic reticulum-Golgi intermediate compartment membrane"/>
    <property type="evidence" value="ECO:0007669"/>
    <property type="project" value="UniProtKB-SubCell"/>
</dbReference>
<keyword evidence="3 6" id="KW-0812">Transmembrane</keyword>
<feature type="transmembrane region" description="Helical" evidence="6">
    <location>
        <begin position="35"/>
        <end position="53"/>
    </location>
</feature>
<comment type="caution">
    <text evidence="9">The sequence shown here is derived from an EMBL/GenBank/DDBJ whole genome shotgun (WGS) entry which is preliminary data.</text>
</comment>
<keyword evidence="10" id="KW-1185">Reference proteome</keyword>
<dbReference type="PANTHER" id="PTHR10984">
    <property type="entry name" value="ENDOPLASMIC RETICULUM-GOLGI INTERMEDIATE COMPARTMENT PROTEIN"/>
    <property type="match status" value="1"/>
</dbReference>
<protein>
    <submittedName>
        <fullName evidence="9">Endoplasmic reticulum-Golgi intermediate compartment protein 2</fullName>
    </submittedName>
</protein>
<feature type="domain" description="Endoplasmic reticulum vesicle transporter C-terminal" evidence="7">
    <location>
        <begin position="148"/>
        <end position="295"/>
    </location>
</feature>
<evidence type="ECO:0000256" key="4">
    <source>
        <dbReference type="ARBA" id="ARBA00022989"/>
    </source>
</evidence>
<gene>
    <name evidence="9" type="ORF">P5673_006080</name>
</gene>
<dbReference type="GO" id="GO:0030134">
    <property type="term" value="C:COPII-coated ER to Golgi transport vesicle"/>
    <property type="evidence" value="ECO:0007669"/>
    <property type="project" value="TreeGrafter"/>
</dbReference>
<sequence>MRRLNAVRNRKQTLKVLKELDAFPKVPENYQQTSASGGSVSIIIFVFIGILVMSEFCKLQINVDLTVAMQCGDIGADVLDLSGSKLEFGDDLKLEPSHFELTREQASWLGMFRQMHAFMEGYRALKVLEQFKSDLPTYMPKRSQGEDKPFDACRIHGSFKVNKVAGNFHVTAGKSIHHPRGHAHLSVLVPVETFNYSHRIDVLSFGPWAPGYINPLDGDIAITDKNLQMYQYYIKIVPTTIKSLNGKETKTNQYSVTQRIREINHESGSHGISGMLHSFIGFLFDVITCKLQWNKKEAKPLTMSEVPPGTSVIQQNGFPTAEQFENLQGREGTKNAQSPASFHGIDMSCSVGRHFEP</sequence>
<evidence type="ECO:0000256" key="5">
    <source>
        <dbReference type="ARBA" id="ARBA00023136"/>
    </source>
</evidence>
<dbReference type="InterPro" id="IPR045888">
    <property type="entry name" value="Erv"/>
</dbReference>
<dbReference type="Pfam" id="PF07970">
    <property type="entry name" value="COPIIcoated_ERV"/>
    <property type="match status" value="1"/>
</dbReference>
<dbReference type="GO" id="GO:0005783">
    <property type="term" value="C:endoplasmic reticulum"/>
    <property type="evidence" value="ECO:0007669"/>
    <property type="project" value="TreeGrafter"/>
</dbReference>
<dbReference type="GO" id="GO:0006888">
    <property type="term" value="P:endoplasmic reticulum to Golgi vesicle-mediated transport"/>
    <property type="evidence" value="ECO:0007669"/>
    <property type="project" value="TreeGrafter"/>
</dbReference>
<dbReference type="Proteomes" id="UP001249851">
    <property type="component" value="Unassembled WGS sequence"/>
</dbReference>
<reference evidence="9" key="1">
    <citation type="journal article" date="2023" name="G3 (Bethesda)">
        <title>Whole genome assembly and annotation of the endangered Caribbean coral Acropora cervicornis.</title>
        <authorList>
            <person name="Selwyn J.D."/>
            <person name="Vollmer S.V."/>
        </authorList>
    </citation>
    <scope>NUCLEOTIDE SEQUENCE</scope>
    <source>
        <strain evidence="9">K2</strain>
    </source>
</reference>
<evidence type="ECO:0000313" key="10">
    <source>
        <dbReference type="Proteomes" id="UP001249851"/>
    </source>
</evidence>
<organism evidence="9 10">
    <name type="scientific">Acropora cervicornis</name>
    <name type="common">Staghorn coral</name>
    <dbReference type="NCBI Taxonomy" id="6130"/>
    <lineage>
        <taxon>Eukaryota</taxon>
        <taxon>Metazoa</taxon>
        <taxon>Cnidaria</taxon>
        <taxon>Anthozoa</taxon>
        <taxon>Hexacorallia</taxon>
        <taxon>Scleractinia</taxon>
        <taxon>Astrocoeniina</taxon>
        <taxon>Acroporidae</taxon>
        <taxon>Acropora</taxon>
    </lineage>
</organism>
<dbReference type="EMBL" id="JARQWQ010000010">
    <property type="protein sequence ID" value="KAK2569183.1"/>
    <property type="molecule type" value="Genomic_DNA"/>
</dbReference>
<keyword evidence="5 6" id="KW-0472">Membrane</keyword>
<reference evidence="9" key="2">
    <citation type="journal article" date="2023" name="Science">
        <title>Genomic signatures of disease resistance in endangered staghorn corals.</title>
        <authorList>
            <person name="Vollmer S.V."/>
            <person name="Selwyn J.D."/>
            <person name="Despard B.A."/>
            <person name="Roesel C.L."/>
        </authorList>
    </citation>
    <scope>NUCLEOTIDE SEQUENCE</scope>
    <source>
        <strain evidence="9">K2</strain>
    </source>
</reference>
<proteinExistence type="inferred from homology"/>
<dbReference type="GO" id="GO:0006890">
    <property type="term" value="P:retrograde vesicle-mediated transport, Golgi to endoplasmic reticulum"/>
    <property type="evidence" value="ECO:0007669"/>
    <property type="project" value="TreeGrafter"/>
</dbReference>
<evidence type="ECO:0000256" key="6">
    <source>
        <dbReference type="SAM" id="Phobius"/>
    </source>
</evidence>
<evidence type="ECO:0000256" key="1">
    <source>
        <dbReference type="ARBA" id="ARBA00004457"/>
    </source>
</evidence>
<dbReference type="AlphaFoldDB" id="A0AAD9QXP6"/>
<evidence type="ECO:0000256" key="2">
    <source>
        <dbReference type="ARBA" id="ARBA00005648"/>
    </source>
</evidence>
<evidence type="ECO:0000256" key="3">
    <source>
        <dbReference type="ARBA" id="ARBA00022692"/>
    </source>
</evidence>
<dbReference type="Pfam" id="PF13850">
    <property type="entry name" value="ERGIC_N"/>
    <property type="match status" value="1"/>
</dbReference>
<keyword evidence="4 6" id="KW-1133">Transmembrane helix</keyword>
<evidence type="ECO:0000259" key="8">
    <source>
        <dbReference type="Pfam" id="PF13850"/>
    </source>
</evidence>
<dbReference type="InterPro" id="IPR012936">
    <property type="entry name" value="Erv_C"/>
</dbReference>
<evidence type="ECO:0000259" key="7">
    <source>
        <dbReference type="Pfam" id="PF07970"/>
    </source>
</evidence>
<name>A0AAD9QXP6_ACRCE</name>
<evidence type="ECO:0000313" key="9">
    <source>
        <dbReference type="EMBL" id="KAK2569183.1"/>
    </source>
</evidence>
<dbReference type="PANTHER" id="PTHR10984:SF30">
    <property type="entry name" value="ENDOPLASMIC RETICULUM-GOLGI INTERMEDIATE COMPARTMENT PROTEIN 2"/>
    <property type="match status" value="1"/>
</dbReference>
<comment type="similarity">
    <text evidence="2">Belongs to the ERGIC family.</text>
</comment>